<evidence type="ECO:0000256" key="4">
    <source>
        <dbReference type="ARBA" id="ARBA00022603"/>
    </source>
</evidence>
<keyword evidence="11" id="KW-1185">Reference proteome</keyword>
<dbReference type="AlphaFoldDB" id="A0A643CGR2"/>
<dbReference type="SUPFAM" id="SSF82199">
    <property type="entry name" value="SET domain"/>
    <property type="match status" value="1"/>
</dbReference>
<evidence type="ECO:0000256" key="2">
    <source>
        <dbReference type="ARBA" id="ARBA00004286"/>
    </source>
</evidence>
<name>A0A643CGR2_BALPH</name>
<dbReference type="Gene3D" id="1.10.10.1700">
    <property type="entry name" value="Histone-lysine N-methyltransferase"/>
    <property type="match status" value="1"/>
</dbReference>
<accession>A0A643CGR2</accession>
<dbReference type="EMBL" id="SGJD01001642">
    <property type="protein sequence ID" value="KAB0398985.1"/>
    <property type="molecule type" value="Genomic_DNA"/>
</dbReference>
<evidence type="ECO:0000256" key="3">
    <source>
        <dbReference type="ARBA" id="ARBA00022454"/>
    </source>
</evidence>
<dbReference type="GO" id="GO:0005694">
    <property type="term" value="C:chromosome"/>
    <property type="evidence" value="ECO:0007669"/>
    <property type="project" value="UniProtKB-SubCell"/>
</dbReference>
<evidence type="ECO:0000259" key="9">
    <source>
        <dbReference type="Pfam" id="PF00856"/>
    </source>
</evidence>
<evidence type="ECO:0000313" key="11">
    <source>
        <dbReference type="Proteomes" id="UP000437017"/>
    </source>
</evidence>
<dbReference type="GO" id="GO:0032259">
    <property type="term" value="P:methylation"/>
    <property type="evidence" value="ECO:0007669"/>
    <property type="project" value="UniProtKB-KW"/>
</dbReference>
<dbReference type="InterPro" id="IPR039977">
    <property type="entry name" value="Suv4-20/Set9"/>
</dbReference>
<proteinExistence type="predicted"/>
<reference evidence="10 11" key="1">
    <citation type="journal article" date="2019" name="PLoS ONE">
        <title>Genomic analyses reveal an absence of contemporary introgressive admixture between fin whales and blue whales, despite known hybrids.</title>
        <authorList>
            <person name="Westbury M.V."/>
            <person name="Petersen B."/>
            <person name="Lorenzen E.D."/>
        </authorList>
    </citation>
    <scope>NUCLEOTIDE SEQUENCE [LARGE SCALE GENOMIC DNA]</scope>
    <source>
        <strain evidence="10">FinWhale-01</strain>
    </source>
</reference>
<evidence type="ECO:0000256" key="1">
    <source>
        <dbReference type="ARBA" id="ARBA00004123"/>
    </source>
</evidence>
<evidence type="ECO:0000256" key="5">
    <source>
        <dbReference type="ARBA" id="ARBA00022679"/>
    </source>
</evidence>
<feature type="non-terminal residue" evidence="10">
    <location>
        <position position="1"/>
    </location>
</feature>
<organism evidence="10 11">
    <name type="scientific">Balaenoptera physalus</name>
    <name type="common">Fin whale</name>
    <name type="synonym">Balaena physalus</name>
    <dbReference type="NCBI Taxonomy" id="9770"/>
    <lineage>
        <taxon>Eukaryota</taxon>
        <taxon>Metazoa</taxon>
        <taxon>Chordata</taxon>
        <taxon>Craniata</taxon>
        <taxon>Vertebrata</taxon>
        <taxon>Euteleostomi</taxon>
        <taxon>Mammalia</taxon>
        <taxon>Eutheria</taxon>
        <taxon>Laurasiatheria</taxon>
        <taxon>Artiodactyla</taxon>
        <taxon>Whippomorpha</taxon>
        <taxon>Cetacea</taxon>
        <taxon>Mysticeti</taxon>
        <taxon>Balaenopteridae</taxon>
        <taxon>Balaenoptera</taxon>
    </lineage>
</organism>
<dbReference type="OrthoDB" id="6627536at2759"/>
<evidence type="ECO:0000256" key="6">
    <source>
        <dbReference type="ARBA" id="ARBA00022691"/>
    </source>
</evidence>
<protein>
    <recommendedName>
        <fullName evidence="9">SET domain-containing protein</fullName>
    </recommendedName>
</protein>
<dbReference type="Pfam" id="PF00856">
    <property type="entry name" value="SET"/>
    <property type="match status" value="1"/>
</dbReference>
<sequence>GSPRGEVIVIQDAKGRVDMYHLLECPPRNSENDDLATSLVLDPYFGFQTHKMNTSFRSVTGRQEELKEVIEHFQKDEHLEKAENLFKEHVFIYLRMFATDSGFEIMPCNRYSLEQKRAKIIATKEKRLQGCVFQKEKLCSACLGPAAFTNHDCRPKCEFLPVGQDTASAKALRDTEPGEEILATMEMGFLGGNNEFCECYSCERWQLVLLNPERDSCFCCCYQQQMWTQRHSKPLNRLKKLGDSSENSVSLSVLTLTQTPLRNRNNARSSYV</sequence>
<evidence type="ECO:0000256" key="8">
    <source>
        <dbReference type="ARBA" id="ARBA00023242"/>
    </source>
</evidence>
<feature type="domain" description="SET" evidence="9">
    <location>
        <begin position="101"/>
        <end position="182"/>
    </location>
</feature>
<keyword evidence="4" id="KW-0489">Methyltransferase</keyword>
<evidence type="ECO:0000313" key="10">
    <source>
        <dbReference type="EMBL" id="KAB0398985.1"/>
    </source>
</evidence>
<dbReference type="GO" id="GO:0005634">
    <property type="term" value="C:nucleus"/>
    <property type="evidence" value="ECO:0007669"/>
    <property type="project" value="UniProtKB-SubCell"/>
</dbReference>
<keyword evidence="5" id="KW-0808">Transferase</keyword>
<dbReference type="Proteomes" id="UP000437017">
    <property type="component" value="Unassembled WGS sequence"/>
</dbReference>
<dbReference type="InterPro" id="IPR001214">
    <property type="entry name" value="SET_dom"/>
</dbReference>
<comment type="subcellular location">
    <subcellularLocation>
        <location evidence="2">Chromosome</location>
    </subcellularLocation>
    <subcellularLocation>
        <location evidence="1">Nucleus</location>
    </subcellularLocation>
</comment>
<keyword evidence="7" id="KW-0156">Chromatin regulator</keyword>
<keyword evidence="3" id="KW-0158">Chromosome</keyword>
<keyword evidence="8" id="KW-0539">Nucleus</keyword>
<keyword evidence="6" id="KW-0949">S-adenosyl-L-methionine</keyword>
<comment type="caution">
    <text evidence="10">The sequence shown here is derived from an EMBL/GenBank/DDBJ whole genome shotgun (WGS) entry which is preliminary data.</text>
</comment>
<dbReference type="Gene3D" id="2.170.270.10">
    <property type="entry name" value="SET domain"/>
    <property type="match status" value="1"/>
</dbReference>
<evidence type="ECO:0000256" key="7">
    <source>
        <dbReference type="ARBA" id="ARBA00022853"/>
    </source>
</evidence>
<dbReference type="PANTHER" id="PTHR12977:SF12">
    <property type="entry name" value="HISTONE-LYSINE N-METHYLTRANSFERASE KMT5B"/>
    <property type="match status" value="1"/>
</dbReference>
<dbReference type="GO" id="GO:0042799">
    <property type="term" value="F:histone H4K20 methyltransferase activity"/>
    <property type="evidence" value="ECO:0007669"/>
    <property type="project" value="TreeGrafter"/>
</dbReference>
<dbReference type="InterPro" id="IPR041938">
    <property type="entry name" value="Hist-Lys_N-MTase_N"/>
</dbReference>
<dbReference type="InterPro" id="IPR046341">
    <property type="entry name" value="SET_dom_sf"/>
</dbReference>
<gene>
    <name evidence="10" type="ORF">E2I00_013223</name>
</gene>
<dbReference type="PANTHER" id="PTHR12977">
    <property type="entry name" value="SUPPRESSOR OF VARIEGATION 4-20-RELATED"/>
    <property type="match status" value="1"/>
</dbReference>